<accession>A0ACC1QSQ1</accession>
<dbReference type="EMBL" id="JANAKD010000607">
    <property type="protein sequence ID" value="KAJ3492394.1"/>
    <property type="molecule type" value="Genomic_DNA"/>
</dbReference>
<reference evidence="1" key="1">
    <citation type="submission" date="2022-07" db="EMBL/GenBank/DDBJ databases">
        <title>Genome Sequence of Lecanicillium saksenae.</title>
        <authorList>
            <person name="Buettner E."/>
        </authorList>
    </citation>
    <scope>NUCLEOTIDE SEQUENCE</scope>
    <source>
        <strain evidence="1">VT-O1</strain>
    </source>
</reference>
<evidence type="ECO:0000313" key="1">
    <source>
        <dbReference type="EMBL" id="KAJ3492394.1"/>
    </source>
</evidence>
<evidence type="ECO:0000313" key="2">
    <source>
        <dbReference type="Proteomes" id="UP001148737"/>
    </source>
</evidence>
<dbReference type="Proteomes" id="UP001148737">
    <property type="component" value="Unassembled WGS sequence"/>
</dbReference>
<proteinExistence type="predicted"/>
<organism evidence="1 2">
    <name type="scientific">Lecanicillium saksenae</name>
    <dbReference type="NCBI Taxonomy" id="468837"/>
    <lineage>
        <taxon>Eukaryota</taxon>
        <taxon>Fungi</taxon>
        <taxon>Dikarya</taxon>
        <taxon>Ascomycota</taxon>
        <taxon>Pezizomycotina</taxon>
        <taxon>Sordariomycetes</taxon>
        <taxon>Hypocreomycetidae</taxon>
        <taxon>Hypocreales</taxon>
        <taxon>Cordycipitaceae</taxon>
        <taxon>Lecanicillium</taxon>
    </lineage>
</organism>
<sequence length="577" mass="64479">MASVDDIFKSAGLPNKRKLEAVRDPNEIYKSSRLSNAGNSSRRSRVEDDEAEDDDADFGPELPPDDDNEEDEEGRFFGGGISKQESQILDYVDDADAGTVPEKIDVAWLRKTALNFEKHITKNAELRAKFENDPQKFIGSEADLDADIKGLSILAEHPDLYPEFVKLGCTGSLVGLLAHENTDIAIDAIEIIGELTDEDVAAEDEQWSELADALMEADLLDLLVSNFSRLNEDDESDRNGIYYALGILENLCSRTQIAARIGKQDRLLHWLLQRIERKETNVTQNKQYAAEILAILAQASDDSKKALSDENAVDKLLQLVAQYRRRDPDRSGEEEEYMENLFEALTCIVDSDAGKTKFLEAEGVELCLIILKEGKKAKLPAVRLLDHGSSGPGGVTICNKTVDAGGLKNLFTAFMKTQEHRFIEHLVGIFANMLRRFPAESAERIRTLAKFVEKNYEKTVKLVKLFQDYTSRVSAAAQQIESHFPQDGSSEEKEYEILAAKLDNGLFTQQHIAVVLAWLVAEDSGARSRIKKLLADRDEGLGSLRTLMREQQEALDTDDEDNKDLSEMLGALIEFLE</sequence>
<name>A0ACC1QSQ1_9HYPO</name>
<protein>
    <submittedName>
        <fullName evidence="1">Uncharacterized protein</fullName>
    </submittedName>
</protein>
<keyword evidence="2" id="KW-1185">Reference proteome</keyword>
<comment type="caution">
    <text evidence="1">The sequence shown here is derived from an EMBL/GenBank/DDBJ whole genome shotgun (WGS) entry which is preliminary data.</text>
</comment>
<gene>
    <name evidence="1" type="ORF">NLG97_g5425</name>
</gene>